<evidence type="ECO:0000256" key="2">
    <source>
        <dbReference type="ARBA" id="ARBA00004572"/>
    </source>
</evidence>
<keyword evidence="5 11" id="KW-0812">Transmembrane</keyword>
<dbReference type="PANTHER" id="PTHR32409:SF3">
    <property type="entry name" value="MITOCHONDRIAL IMPORT RECEPTOR SUBUNIT TOM20-1-RELATED"/>
    <property type="match status" value="1"/>
</dbReference>
<comment type="subcellular location">
    <subcellularLocation>
        <location evidence="2">Mitochondrion outer membrane</location>
        <topology evidence="2">Single-pass membrane protein</topology>
    </subcellularLocation>
</comment>
<evidence type="ECO:0000256" key="5">
    <source>
        <dbReference type="ARBA" id="ARBA00022692"/>
    </source>
</evidence>
<keyword evidence="6" id="KW-1000">Mitochondrion outer membrane</keyword>
<sequence length="266" mass="29844">MDVTPNEILFDFSSSDVEIVECGVKIFLSSGIEVGYCETGGNRNHHIDGEAEAFKVTQVENSKHTGHWSWLRKLRLGKKKMKNNKTELSSRPVSGFSDLTRGIFIRYQEPEAVELTKDERITDLSSLLCIGSLVALLIYPKKHDALWCIGDAHTSYGVLTPDQTEARDHFEKATLLFQQALEEQPENDHYARSLELASKGPELNTEVHKHGLGPQPLGGTAGPPSTSAKITLRKLLSSYNKLFLFALFLVFIKFRLALMIRSYSFD</sequence>
<dbReference type="PANTHER" id="PTHR32409">
    <property type="entry name" value="MITOCHONDRIAL IMPORT RECEPTOR SUBUNIT TOM20-1-RELATED"/>
    <property type="match status" value="1"/>
</dbReference>
<evidence type="ECO:0000256" key="7">
    <source>
        <dbReference type="ARBA" id="ARBA00022927"/>
    </source>
</evidence>
<evidence type="ECO:0000256" key="3">
    <source>
        <dbReference type="ARBA" id="ARBA00005792"/>
    </source>
</evidence>
<evidence type="ECO:0000256" key="6">
    <source>
        <dbReference type="ARBA" id="ARBA00022787"/>
    </source>
</evidence>
<dbReference type="GO" id="GO:0005742">
    <property type="term" value="C:mitochondrial outer membrane translocase complex"/>
    <property type="evidence" value="ECO:0007669"/>
    <property type="project" value="InterPro"/>
</dbReference>
<dbReference type="Gene3D" id="1.25.40.10">
    <property type="entry name" value="Tetratricopeptide repeat domain"/>
    <property type="match status" value="1"/>
</dbReference>
<keyword evidence="7" id="KW-0653">Protein transport</keyword>
<evidence type="ECO:0000256" key="10">
    <source>
        <dbReference type="ARBA" id="ARBA00023136"/>
    </source>
</evidence>
<dbReference type="AlphaFoldDB" id="A0A7G2FFP6"/>
<organism evidence="12 13">
    <name type="scientific">Arabidopsis thaliana</name>
    <name type="common">Mouse-ear cress</name>
    <dbReference type="NCBI Taxonomy" id="3702"/>
    <lineage>
        <taxon>Eukaryota</taxon>
        <taxon>Viridiplantae</taxon>
        <taxon>Streptophyta</taxon>
        <taxon>Embryophyta</taxon>
        <taxon>Tracheophyta</taxon>
        <taxon>Spermatophyta</taxon>
        <taxon>Magnoliopsida</taxon>
        <taxon>eudicotyledons</taxon>
        <taxon>Gunneridae</taxon>
        <taxon>Pentapetalae</taxon>
        <taxon>rosids</taxon>
        <taxon>malvids</taxon>
        <taxon>Brassicales</taxon>
        <taxon>Brassicaceae</taxon>
        <taxon>Camelineae</taxon>
        <taxon>Arabidopsis</taxon>
    </lineage>
</organism>
<dbReference type="InterPro" id="IPR010547">
    <property type="entry name" value="TOM20_imprt_rcpt"/>
</dbReference>
<proteinExistence type="inferred from homology"/>
<keyword evidence="10 11" id="KW-0472">Membrane</keyword>
<reference evidence="12 13" key="1">
    <citation type="submission" date="2020-09" db="EMBL/GenBank/DDBJ databases">
        <authorList>
            <person name="Ashkenazy H."/>
        </authorList>
    </citation>
    <scope>NUCLEOTIDE SEQUENCE [LARGE SCALE GENOMIC DNA]</scope>
    <source>
        <strain evidence="13">cv. Cdm-0</strain>
    </source>
</reference>
<evidence type="ECO:0000256" key="9">
    <source>
        <dbReference type="ARBA" id="ARBA00023128"/>
    </source>
</evidence>
<keyword evidence="8 11" id="KW-1133">Transmembrane helix</keyword>
<name>A0A7G2FFP6_ARATH</name>
<feature type="transmembrane region" description="Helical" evidence="11">
    <location>
        <begin position="242"/>
        <end position="260"/>
    </location>
</feature>
<dbReference type="GO" id="GO:0015031">
    <property type="term" value="P:protein transport"/>
    <property type="evidence" value="ECO:0007669"/>
    <property type="project" value="UniProtKB-KW"/>
</dbReference>
<protein>
    <submittedName>
        <fullName evidence="12">(thale cress) hypothetical protein</fullName>
    </submittedName>
</protein>
<evidence type="ECO:0000256" key="8">
    <source>
        <dbReference type="ARBA" id="ARBA00022989"/>
    </source>
</evidence>
<evidence type="ECO:0000256" key="11">
    <source>
        <dbReference type="SAM" id="Phobius"/>
    </source>
</evidence>
<dbReference type="EMBL" id="LR881470">
    <property type="protein sequence ID" value="CAD5333616.1"/>
    <property type="molecule type" value="Genomic_DNA"/>
</dbReference>
<dbReference type="InterPro" id="IPR011990">
    <property type="entry name" value="TPR-like_helical_dom_sf"/>
</dbReference>
<dbReference type="Pfam" id="PF06552">
    <property type="entry name" value="TOM20_plant"/>
    <property type="match status" value="1"/>
</dbReference>
<dbReference type="Proteomes" id="UP000516314">
    <property type="component" value="Chromosome 5"/>
</dbReference>
<comment type="similarity">
    <text evidence="3">Belongs to the Tom20 family.</text>
</comment>
<keyword evidence="9" id="KW-0496">Mitochondrion</keyword>
<accession>A0A7G2FFP6</accession>
<evidence type="ECO:0000256" key="1">
    <source>
        <dbReference type="ARBA" id="ARBA00003450"/>
    </source>
</evidence>
<evidence type="ECO:0000313" key="13">
    <source>
        <dbReference type="Proteomes" id="UP000516314"/>
    </source>
</evidence>
<comment type="function">
    <text evidence="1">Central component of the receptor complex responsible for the recognition and translocation of cytosolically synthesized mitochondrial preproteins. Together with TOM22 functions as the transit peptide receptor at the surface of the mitochondrion outer membrane and facilitates the movement of preproteins into the translocation pore.</text>
</comment>
<gene>
    <name evidence="12" type="ORF">AT9943_LOCUS20965</name>
</gene>
<keyword evidence="4" id="KW-0813">Transport</keyword>
<evidence type="ECO:0000313" key="12">
    <source>
        <dbReference type="EMBL" id="CAD5333616.1"/>
    </source>
</evidence>
<dbReference type="GO" id="GO:0045040">
    <property type="term" value="P:protein insertion into mitochondrial outer membrane"/>
    <property type="evidence" value="ECO:0007669"/>
    <property type="project" value="InterPro"/>
</dbReference>
<dbReference type="SUPFAM" id="SSF48452">
    <property type="entry name" value="TPR-like"/>
    <property type="match status" value="1"/>
</dbReference>
<evidence type="ECO:0000256" key="4">
    <source>
        <dbReference type="ARBA" id="ARBA00022448"/>
    </source>
</evidence>